<dbReference type="WormBase" id="Bm8971">
    <property type="protein sequence ID" value="BM45471"/>
    <property type="gene ID" value="WBGene00229232"/>
</dbReference>
<evidence type="ECO:0000313" key="2">
    <source>
        <dbReference type="WormBase" id="Bm8971"/>
    </source>
</evidence>
<reference evidence="1" key="1">
    <citation type="journal article" date="2007" name="Science">
        <title>Draft genome of the filarial nematode parasite Brugia malayi.</title>
        <authorList>
            <person name="Ghedin E."/>
            <person name="Wang S."/>
            <person name="Spiro D."/>
            <person name="Caler E."/>
            <person name="Zhao Q."/>
            <person name="Crabtree J."/>
            <person name="Allen J.E."/>
            <person name="Delcher A.L."/>
            <person name="Guiliano D.B."/>
            <person name="Miranda-Saavedra D."/>
            <person name="Angiuoli S.V."/>
            <person name="Creasy T."/>
            <person name="Amedeo P."/>
            <person name="Haas B."/>
            <person name="El-Sayed N.M."/>
            <person name="Wortman J.R."/>
            <person name="Feldblyum T."/>
            <person name="Tallon L."/>
            <person name="Schatz M."/>
            <person name="Shumway M."/>
            <person name="Koo H."/>
            <person name="Salzberg S.L."/>
            <person name="Schobel S."/>
            <person name="Pertea M."/>
            <person name="Pop M."/>
            <person name="White O."/>
            <person name="Barton G.J."/>
            <person name="Carlow C.K."/>
            <person name="Crawford M.J."/>
            <person name="Daub J."/>
            <person name="Dimmic M.W."/>
            <person name="Estes C.F."/>
            <person name="Foster J.M."/>
            <person name="Ganatra M."/>
            <person name="Gregory W.F."/>
            <person name="Johnson N.M."/>
            <person name="Jin J."/>
            <person name="Komuniecki R."/>
            <person name="Korf I."/>
            <person name="Kumar S."/>
            <person name="Laney S."/>
            <person name="Li B.W."/>
            <person name="Li W."/>
            <person name="Lindblom T.H."/>
            <person name="Lustigman S."/>
            <person name="Ma D."/>
            <person name="Maina C.V."/>
            <person name="Martin D.M."/>
            <person name="McCarter J.P."/>
            <person name="McReynolds L."/>
            <person name="Mitreva M."/>
            <person name="Nutman T.B."/>
            <person name="Parkinson J."/>
            <person name="Peregrin-Alvarez J.M."/>
            <person name="Poole C."/>
            <person name="Ren Q."/>
            <person name="Saunders L."/>
            <person name="Sluder A.E."/>
            <person name="Smith K."/>
            <person name="Stanke M."/>
            <person name="Unnasch T.R."/>
            <person name="Ware J."/>
            <person name="Wei A.D."/>
            <person name="Weil G."/>
            <person name="Williams D.J."/>
            <person name="Zhang Y."/>
            <person name="Williams S.A."/>
            <person name="Fraser-Liggett C."/>
            <person name="Slatko B."/>
            <person name="Blaxter M.L."/>
            <person name="Scott A.L."/>
        </authorList>
    </citation>
    <scope>NUCLEOTIDE SEQUENCE</scope>
    <source>
        <strain evidence="1">FR3</strain>
    </source>
</reference>
<proteinExistence type="predicted"/>
<name>A0A0H5S311_BRUMA</name>
<dbReference type="EMBL" id="LN856795">
    <property type="protein sequence ID" value="CRZ23095.1"/>
    <property type="molecule type" value="Genomic_DNA"/>
</dbReference>
<reference evidence="1" key="2">
    <citation type="submission" date="2012-12" db="EMBL/GenBank/DDBJ databases">
        <authorList>
            <person name="Gao Y.W."/>
            <person name="Fan S.T."/>
            <person name="Sun H.T."/>
            <person name="Wang Z."/>
            <person name="Gao X.L."/>
            <person name="Li Y.G."/>
            <person name="Wang T.C."/>
            <person name="Zhang K."/>
            <person name="Xu W.W."/>
            <person name="Yu Z.J."/>
            <person name="Xia X.Z."/>
        </authorList>
    </citation>
    <scope>NUCLEOTIDE SEQUENCE</scope>
    <source>
        <strain evidence="1">FR3</strain>
    </source>
</reference>
<evidence type="ECO:0000313" key="1">
    <source>
        <dbReference type="EMBL" id="CRZ23095.1"/>
    </source>
</evidence>
<organism evidence="1">
    <name type="scientific">Brugia malayi</name>
    <name type="common">Filarial nematode worm</name>
    <dbReference type="NCBI Taxonomy" id="6279"/>
    <lineage>
        <taxon>Eukaryota</taxon>
        <taxon>Metazoa</taxon>
        <taxon>Ecdysozoa</taxon>
        <taxon>Nematoda</taxon>
        <taxon>Chromadorea</taxon>
        <taxon>Rhabditida</taxon>
        <taxon>Spirurina</taxon>
        <taxon>Spiruromorpha</taxon>
        <taxon>Filarioidea</taxon>
        <taxon>Onchocercidae</taxon>
        <taxon>Brugia</taxon>
    </lineage>
</organism>
<gene>
    <name evidence="1 2" type="ORF">Bm8971</name>
    <name evidence="1" type="ORF">BM_Bm8971</name>
</gene>
<protein>
    <submittedName>
        <fullName evidence="1">Bm8971</fullName>
    </submittedName>
</protein>
<dbReference type="Gene3D" id="3.40.50.12760">
    <property type="match status" value="1"/>
</dbReference>
<sequence length="148" mass="16841">MGYDGGGLDKSSQELTELIPFSAQRGREGFGQPANQVIENCSRLECSWDFEEEEKPVEENVLWLSVPDDIREKFTRKHEKAAMKMANLNRIYDWLLMGEKPDNVEIRNPMNVEIKRGKNAGRLSSLFYFADICASPGVANYNFAKTSN</sequence>
<accession>A0A0H5S311</accession>
<dbReference type="AlphaFoldDB" id="A0A0H5S311"/>